<organism evidence="9 10">
    <name type="scientific">Elysia crispata</name>
    <name type="common">lettuce slug</name>
    <dbReference type="NCBI Taxonomy" id="231223"/>
    <lineage>
        <taxon>Eukaryota</taxon>
        <taxon>Metazoa</taxon>
        <taxon>Spiralia</taxon>
        <taxon>Lophotrochozoa</taxon>
        <taxon>Mollusca</taxon>
        <taxon>Gastropoda</taxon>
        <taxon>Heterobranchia</taxon>
        <taxon>Euthyneura</taxon>
        <taxon>Panpulmonata</taxon>
        <taxon>Sacoglossa</taxon>
        <taxon>Placobranchoidea</taxon>
        <taxon>Plakobranchidae</taxon>
        <taxon>Elysia</taxon>
    </lineage>
</organism>
<dbReference type="Proteomes" id="UP001283361">
    <property type="component" value="Unassembled WGS sequence"/>
</dbReference>
<evidence type="ECO:0000313" key="10">
    <source>
        <dbReference type="Proteomes" id="UP001283361"/>
    </source>
</evidence>
<comment type="caution">
    <text evidence="9">The sequence shown here is derived from an EMBL/GenBank/DDBJ whole genome shotgun (WGS) entry which is preliminary data.</text>
</comment>
<feature type="compositionally biased region" description="Low complexity" evidence="7">
    <location>
        <begin position="563"/>
        <end position="579"/>
    </location>
</feature>
<name>A0AAE0YLZ8_9GAST</name>
<feature type="compositionally biased region" description="Low complexity" evidence="7">
    <location>
        <begin position="599"/>
        <end position="612"/>
    </location>
</feature>
<feature type="region of interest" description="Disordered" evidence="7">
    <location>
        <begin position="205"/>
        <end position="283"/>
    </location>
</feature>
<feature type="compositionally biased region" description="Polar residues" evidence="7">
    <location>
        <begin position="483"/>
        <end position="510"/>
    </location>
</feature>
<keyword evidence="5" id="KW-0539">Nucleus</keyword>
<dbReference type="InterPro" id="IPR032346">
    <property type="entry name" value="P66_CC"/>
</dbReference>
<dbReference type="EMBL" id="JAWDGP010005891">
    <property type="protein sequence ID" value="KAK3750289.1"/>
    <property type="molecule type" value="Genomic_DNA"/>
</dbReference>
<feature type="compositionally biased region" description="Basic and acidic residues" evidence="7">
    <location>
        <begin position="359"/>
        <end position="374"/>
    </location>
</feature>
<feature type="compositionally biased region" description="Basic and acidic residues" evidence="7">
    <location>
        <begin position="96"/>
        <end position="118"/>
    </location>
</feature>
<evidence type="ECO:0000256" key="7">
    <source>
        <dbReference type="SAM" id="MobiDB-lite"/>
    </source>
</evidence>
<dbReference type="InterPro" id="IPR040386">
    <property type="entry name" value="P66"/>
</dbReference>
<feature type="region of interest" description="Disordered" evidence="7">
    <location>
        <begin position="302"/>
        <end position="403"/>
    </location>
</feature>
<feature type="domain" description="Transcriptional repressor p66 coiled-coil MBD2-interaction" evidence="8">
    <location>
        <begin position="408"/>
        <end position="435"/>
    </location>
</feature>
<feature type="compositionally biased region" description="Basic and acidic residues" evidence="7">
    <location>
        <begin position="311"/>
        <end position="328"/>
    </location>
</feature>
<feature type="compositionally biased region" description="Polar residues" evidence="7">
    <location>
        <begin position="524"/>
        <end position="536"/>
    </location>
</feature>
<sequence length="865" mass="96789">MGSFMTARDMFRRTKNKEHGTFLVEPYIIKDSDDPSLCLNIFWFFFNKKLNMSDSVLEDNLKKPCEEASGDVCGSPAAERMKTSESQSNCQPADVKSSEKEQFQVEKNGPEIKDSEEKVTDEEATTEDQVKTLNEAKQINNIPGSPDKCSADAKEAENMASNKGDTLLLDNTLDDARNVIESTGGRTSIEKSQNGDVGLKEIVKESDDSCLNQGNQNKEKEADKTKVVPEEFEQGHEKEMDKEIDHDTNLEKKNEGEEQGKEAKHDSEAKGLEEMENVVNTTNDVPIQKASEIFEKVTIKNENEQSVGSKELLKIEPDTAKDVNKGVKQEVVPSEAKIDLQKQDVEDLSDRSSTGNSESSEKENAGIRIEKADSPDVIMLSDEDEDTSASLRNKRKLPSGEMRSTVVKKIKALQNKLRNEEATLVLLKKLRQSQITPVQEPVAPTSAHKLQNQHHQSREQPHHHHQQQQHSMRHNGPPPLVKGNQQNNRNMHSVGQHSQGRGVQQVNNVPHRSHQQGPPPLVITSRTGNNQPSQVAQHGARVTVPQNLSRNVSNNRNHHQHHQQQQIHQQIQQQQQQQQHQREQLLQKQAPPPQPPPQDTQTPAQRQAAAKQALRKQLEKTLLQIPPPKPPPPEMNFIPSLACPDFVLLLGLEEVVNHMIDYQLIARGQKSPDERFVCTPFTCVQCGSDFTPVWKREKPGSKNVICEHCVTSNQKKALKQEHTNRLKSAFVKALQQEQEIERMQATATPTITAQQQQQQASSSNSSHPQIHHSNASMISAANAAAAAASAAAAAAAAANFRPSAEQLRQHHMLQQAQLRAGQPLGLQSFSHRAPFPYNLPYAKQQDLQRQYLLDMIPRGSMSWKQ</sequence>
<reference evidence="9" key="1">
    <citation type="journal article" date="2023" name="G3 (Bethesda)">
        <title>A reference genome for the long-term kleptoplast-retaining sea slug Elysia crispata morphotype clarki.</title>
        <authorList>
            <person name="Eastman K.E."/>
            <person name="Pendleton A.L."/>
            <person name="Shaikh M.A."/>
            <person name="Suttiyut T."/>
            <person name="Ogas R."/>
            <person name="Tomko P."/>
            <person name="Gavelis G."/>
            <person name="Widhalm J.R."/>
            <person name="Wisecaver J.H."/>
        </authorList>
    </citation>
    <scope>NUCLEOTIDE SEQUENCE</scope>
    <source>
        <strain evidence="9">ECLA1</strain>
    </source>
</reference>
<feature type="compositionally biased region" description="Polar residues" evidence="7">
    <location>
        <begin position="544"/>
        <end position="555"/>
    </location>
</feature>
<keyword evidence="10" id="KW-1185">Reference proteome</keyword>
<dbReference type="GO" id="GO:0016581">
    <property type="term" value="C:NuRD complex"/>
    <property type="evidence" value="ECO:0007669"/>
    <property type="project" value="TreeGrafter"/>
</dbReference>
<dbReference type="Pfam" id="PF16563">
    <property type="entry name" value="P66_CC"/>
    <property type="match status" value="1"/>
</dbReference>
<protein>
    <recommendedName>
        <fullName evidence="8">Transcriptional repressor p66 coiled-coil MBD2-interaction domain-containing protein</fullName>
    </recommendedName>
</protein>
<comment type="subcellular location">
    <subcellularLocation>
        <location evidence="1">Nucleus</location>
    </subcellularLocation>
</comment>
<evidence type="ECO:0000256" key="4">
    <source>
        <dbReference type="ARBA" id="ARBA00023163"/>
    </source>
</evidence>
<evidence type="ECO:0000256" key="2">
    <source>
        <dbReference type="ARBA" id="ARBA00023015"/>
    </source>
</evidence>
<accession>A0AAE0YLZ8</accession>
<keyword evidence="2" id="KW-0805">Transcription regulation</keyword>
<feature type="coiled-coil region" evidence="6">
    <location>
        <begin position="403"/>
        <end position="430"/>
    </location>
</feature>
<feature type="region of interest" description="Disordered" evidence="7">
    <location>
        <begin position="748"/>
        <end position="771"/>
    </location>
</feature>
<evidence type="ECO:0000313" key="9">
    <source>
        <dbReference type="EMBL" id="KAK3750289.1"/>
    </source>
</evidence>
<feature type="compositionally biased region" description="Basic residues" evidence="7">
    <location>
        <begin position="461"/>
        <end position="473"/>
    </location>
</feature>
<dbReference type="PANTHER" id="PTHR13455">
    <property type="entry name" value="TRANSCRIPTIONAL REPRESSOR P66-RELATED"/>
    <property type="match status" value="1"/>
</dbReference>
<keyword evidence="4" id="KW-0804">Transcription</keyword>
<dbReference type="GO" id="GO:0000122">
    <property type="term" value="P:negative regulation of transcription by RNA polymerase II"/>
    <property type="evidence" value="ECO:0007669"/>
    <property type="project" value="InterPro"/>
</dbReference>
<dbReference type="AlphaFoldDB" id="A0AAE0YLZ8"/>
<feature type="compositionally biased region" description="Basic and acidic residues" evidence="7">
    <location>
        <begin position="217"/>
        <end position="273"/>
    </location>
</feature>
<gene>
    <name evidence="9" type="ORF">RRG08_015781</name>
</gene>
<dbReference type="Gene3D" id="6.10.250.1650">
    <property type="match status" value="1"/>
</dbReference>
<evidence type="ECO:0000256" key="5">
    <source>
        <dbReference type="ARBA" id="ARBA00023242"/>
    </source>
</evidence>
<evidence type="ECO:0000259" key="8">
    <source>
        <dbReference type="Pfam" id="PF16563"/>
    </source>
</evidence>
<feature type="region of interest" description="Disordered" evidence="7">
    <location>
        <begin position="434"/>
        <end position="614"/>
    </location>
</feature>
<feature type="compositionally biased region" description="Basic and acidic residues" evidence="7">
    <location>
        <begin position="336"/>
        <end position="350"/>
    </location>
</feature>
<evidence type="ECO:0000256" key="3">
    <source>
        <dbReference type="ARBA" id="ARBA00023054"/>
    </source>
</evidence>
<feature type="region of interest" description="Disordered" evidence="7">
    <location>
        <begin position="71"/>
        <end position="125"/>
    </location>
</feature>
<evidence type="ECO:0000256" key="6">
    <source>
        <dbReference type="SAM" id="Coils"/>
    </source>
</evidence>
<evidence type="ECO:0000256" key="1">
    <source>
        <dbReference type="ARBA" id="ARBA00004123"/>
    </source>
</evidence>
<keyword evidence="3 6" id="KW-0175">Coiled coil</keyword>
<proteinExistence type="predicted"/>
<dbReference type="PANTHER" id="PTHR13455:SF7">
    <property type="entry name" value="SIMJANG, ISOFORM E"/>
    <property type="match status" value="1"/>
</dbReference>